<name>A0ACC0MAR3_RHOML</name>
<dbReference type="Proteomes" id="UP001062846">
    <property type="component" value="Chromosome 9"/>
</dbReference>
<gene>
    <name evidence="1" type="ORF">RHMOL_Rhmol09G0069900</name>
</gene>
<accession>A0ACC0MAR3</accession>
<keyword evidence="2" id="KW-1185">Reference proteome</keyword>
<organism evidence="1 2">
    <name type="scientific">Rhododendron molle</name>
    <name type="common">Chinese azalea</name>
    <name type="synonym">Azalea mollis</name>
    <dbReference type="NCBI Taxonomy" id="49168"/>
    <lineage>
        <taxon>Eukaryota</taxon>
        <taxon>Viridiplantae</taxon>
        <taxon>Streptophyta</taxon>
        <taxon>Embryophyta</taxon>
        <taxon>Tracheophyta</taxon>
        <taxon>Spermatophyta</taxon>
        <taxon>Magnoliopsida</taxon>
        <taxon>eudicotyledons</taxon>
        <taxon>Gunneridae</taxon>
        <taxon>Pentapetalae</taxon>
        <taxon>asterids</taxon>
        <taxon>Ericales</taxon>
        <taxon>Ericaceae</taxon>
        <taxon>Ericoideae</taxon>
        <taxon>Rhodoreae</taxon>
        <taxon>Rhododendron</taxon>
    </lineage>
</organism>
<evidence type="ECO:0000313" key="2">
    <source>
        <dbReference type="Proteomes" id="UP001062846"/>
    </source>
</evidence>
<evidence type="ECO:0000313" key="1">
    <source>
        <dbReference type="EMBL" id="KAI8538040.1"/>
    </source>
</evidence>
<comment type="caution">
    <text evidence="1">The sequence shown here is derived from an EMBL/GenBank/DDBJ whole genome shotgun (WGS) entry which is preliminary data.</text>
</comment>
<protein>
    <submittedName>
        <fullName evidence="1">Uncharacterized protein</fullName>
    </submittedName>
</protein>
<sequence>MRTPSFSIASFLALILFVPFSWATSYEGFLNCVEDNSHPSYQNSSIIHTRDDPSYSSVLQAYIRNLRFNETTTPKPLLIITALHASHIQASIVCAKQYGLQMKIRSGGHDFEGISYWSDNPFFILDLFNLRAINVSIETESAWVQTGATLGEVSYRIAEKSKTHGFPAGVCPTVGVGGHISGGGYGNMMRKYGLTVDNVIDAEVIDVNGRILNRKAMGEDLFWAITGGGASSFVVLLSYKIKLVAVPATVTVFNVTRTLEQNATDLVYHWQHVADKLHEDIFIRLIVQVINDSSSGRKTIRATFFSLFLGDSSRLLSLMDGSFPELGLKKSDCIEMSWLESVVYYTSLPIGTPVSILLSRNPQADYLTHLKYKSDYLKKPIPKKGLEYIFKKMLELEAPILAFNPYGGKMAEISSSAKPFPHRKGNICKIQYSANWDQDGVEAAKHYVDLVRKLHHYMAPFVSKSPREAFWNYRDLDLGINRNGADSYTQGAAYGVKYFKGNFDRLVKVKTDVDPANFFRNEQSIPLLPSLGK</sequence>
<reference evidence="1" key="1">
    <citation type="submission" date="2022-02" db="EMBL/GenBank/DDBJ databases">
        <title>Plant Genome Project.</title>
        <authorList>
            <person name="Zhang R.-G."/>
        </authorList>
    </citation>
    <scope>NUCLEOTIDE SEQUENCE</scope>
    <source>
        <strain evidence="1">AT1</strain>
    </source>
</reference>
<proteinExistence type="predicted"/>
<dbReference type="EMBL" id="CM046396">
    <property type="protein sequence ID" value="KAI8538040.1"/>
    <property type="molecule type" value="Genomic_DNA"/>
</dbReference>